<feature type="domain" description="Phytochrome chromophore attachment site" evidence="15">
    <location>
        <begin position="136"/>
        <end position="295"/>
    </location>
</feature>
<dbReference type="InterPro" id="IPR043150">
    <property type="entry name" value="Phytochrome_PHY_sf"/>
</dbReference>
<evidence type="ECO:0000256" key="13">
    <source>
        <dbReference type="ARBA" id="ARBA00023170"/>
    </source>
</evidence>
<evidence type="ECO:0000256" key="2">
    <source>
        <dbReference type="ARBA" id="ARBA00006402"/>
    </source>
</evidence>
<reference evidence="17" key="2">
    <citation type="submission" date="2020-09" db="EMBL/GenBank/DDBJ databases">
        <authorList>
            <person name="Sun Q."/>
            <person name="Zhou Y."/>
        </authorList>
    </citation>
    <scope>NUCLEOTIDE SEQUENCE</scope>
    <source>
        <strain evidence="17">CGMCC 1.15966</strain>
    </source>
</reference>
<keyword evidence="9 17" id="KW-0418">Kinase</keyword>
<keyword evidence="13" id="KW-0675">Receptor</keyword>
<dbReference type="InterPro" id="IPR005467">
    <property type="entry name" value="His_kinase_dom"/>
</dbReference>
<dbReference type="SUPFAM" id="SSF55785">
    <property type="entry name" value="PYP-like sensor domain (PAS domain)"/>
    <property type="match status" value="1"/>
</dbReference>
<keyword evidence="7" id="KW-0808">Transferase</keyword>
<dbReference type="GO" id="GO:0030295">
    <property type="term" value="F:protein kinase activator activity"/>
    <property type="evidence" value="ECO:0007669"/>
    <property type="project" value="TreeGrafter"/>
</dbReference>
<dbReference type="GO" id="GO:0000155">
    <property type="term" value="F:phosphorelay sensor kinase activity"/>
    <property type="evidence" value="ECO:0007669"/>
    <property type="project" value="InterPro"/>
</dbReference>
<reference evidence="17" key="1">
    <citation type="journal article" date="2014" name="Int. J. Syst. Evol. Microbiol.">
        <title>Complete genome sequence of Corynebacterium casei LMG S-19264T (=DSM 44701T), isolated from a smear-ripened cheese.</title>
        <authorList>
            <consortium name="US DOE Joint Genome Institute (JGI-PGF)"/>
            <person name="Walter F."/>
            <person name="Albersmeier A."/>
            <person name="Kalinowski J."/>
            <person name="Ruckert C."/>
        </authorList>
    </citation>
    <scope>NUCLEOTIDE SEQUENCE</scope>
    <source>
        <strain evidence="17">CGMCC 1.15966</strain>
    </source>
</reference>
<evidence type="ECO:0000259" key="15">
    <source>
        <dbReference type="PROSITE" id="PS50046"/>
    </source>
</evidence>
<evidence type="ECO:0000256" key="6">
    <source>
        <dbReference type="ARBA" id="ARBA00022606"/>
    </source>
</evidence>
<accession>A0A8H9G407</accession>
<evidence type="ECO:0000256" key="9">
    <source>
        <dbReference type="ARBA" id="ARBA00022777"/>
    </source>
</evidence>
<sequence>MDNQSIIEEGHIHLSEGIQEFGYLLITDSAFTIIAGSENCEKWLGDSFSAQLGNNLWGVLDLYFSNYVRSIRIAVDQVINEENERVLLELEVQDEPYYLNIYLFQDAIYFEFEKKFEDPNVFFPKFEIVDKLLSASKGKIWEKVSSYISKISGFDRVRVFQYVGEGDGLIVAECIESDVLEELIGSYYPDMDIFRHAKNIHSVNFHRYTAEVNGRTINIISKENYKTNLSQTNIRMISPVHASYLIKDGVNSNLSVSIQIDGKLWGYIFCQSRKGKKINLLKREAIVYFIQMAINKYSEEQKSKIKEFHDDIRNFELQLKEKLLLKNNLVNSLSELEKELCYYTKSDSMVILINNEMYSSNISIGHNKILEIKNLISRVSKGSVFSDSEFVLKYGAQLDLDSERFVGLASLNVDLKESCSIFWFRKEEEFYRKWVSRPNTQIDKQRSNEIFEHEDHPNLDIWHQRILGTSASWEESELFFIKRLGDIILQSAKNFSQELDKLNKEVGNLNRALDNYANTVSHDLKNPLSAINLSTQMILQRPDMKEDLRQKMLINTKEAVDVISELLKSIHDFSKVKDFEYHMEPVYVEEFIQQIVNFSQLRYNAHRTKVHFGQILPVYGERSIIYQLLQNLIANAIKYSAKVESPVVEIFSYHKHEFVCYTIKDNGIGIAKEELSSIYDSFKRLSNANSFEGTGLGMTIVKRITDRLRIKIEVESEIGVGTSVHLLFPKEIGSY</sequence>
<dbReference type="SMART" id="SM00388">
    <property type="entry name" value="HisKA"/>
    <property type="match status" value="1"/>
</dbReference>
<dbReference type="Gene3D" id="3.30.450.270">
    <property type="match status" value="1"/>
</dbReference>
<dbReference type="Proteomes" id="UP000614460">
    <property type="component" value="Unassembled WGS sequence"/>
</dbReference>
<evidence type="ECO:0000256" key="14">
    <source>
        <dbReference type="SAM" id="Coils"/>
    </source>
</evidence>
<keyword evidence="4" id="KW-0600">Photoreceptor protein</keyword>
<evidence type="ECO:0000313" key="17">
    <source>
        <dbReference type="EMBL" id="GGE31838.1"/>
    </source>
</evidence>
<evidence type="ECO:0000259" key="16">
    <source>
        <dbReference type="PROSITE" id="PS50109"/>
    </source>
</evidence>
<dbReference type="GO" id="GO:0005524">
    <property type="term" value="F:ATP binding"/>
    <property type="evidence" value="ECO:0007669"/>
    <property type="project" value="UniProtKB-KW"/>
</dbReference>
<dbReference type="GO" id="GO:0009881">
    <property type="term" value="F:photoreceptor activity"/>
    <property type="evidence" value="ECO:0007669"/>
    <property type="project" value="UniProtKB-KW"/>
</dbReference>
<dbReference type="RefSeq" id="WP_182499626.1">
    <property type="nucleotide sequence ID" value="NZ_BMKM01000012.1"/>
</dbReference>
<evidence type="ECO:0000256" key="5">
    <source>
        <dbReference type="ARBA" id="ARBA00022553"/>
    </source>
</evidence>
<organism evidence="17 18">
    <name type="scientific">Sphingobacterium cellulitidis</name>
    <dbReference type="NCBI Taxonomy" id="1768011"/>
    <lineage>
        <taxon>Bacteria</taxon>
        <taxon>Pseudomonadati</taxon>
        <taxon>Bacteroidota</taxon>
        <taxon>Sphingobacteriia</taxon>
        <taxon>Sphingobacteriales</taxon>
        <taxon>Sphingobacteriaceae</taxon>
        <taxon>Sphingobacterium</taxon>
    </lineage>
</organism>
<dbReference type="InterPro" id="IPR004358">
    <property type="entry name" value="Sig_transdc_His_kin-like_C"/>
</dbReference>
<keyword evidence="5" id="KW-0597">Phosphoprotein</keyword>
<dbReference type="EC" id="2.7.13.3" evidence="3"/>
<evidence type="ECO:0000256" key="12">
    <source>
        <dbReference type="ARBA" id="ARBA00023012"/>
    </source>
</evidence>
<dbReference type="Pfam" id="PF08446">
    <property type="entry name" value="PAS_2"/>
    <property type="match status" value="1"/>
</dbReference>
<dbReference type="Gene3D" id="1.10.287.130">
    <property type="match status" value="1"/>
</dbReference>
<comment type="similarity">
    <text evidence="2">In the N-terminal section; belongs to the phytochrome family.</text>
</comment>
<dbReference type="InterPro" id="IPR036890">
    <property type="entry name" value="HATPase_C_sf"/>
</dbReference>
<name>A0A8H9G407_9SPHI</name>
<comment type="caution">
    <text evidence="17">The sequence shown here is derived from an EMBL/GenBank/DDBJ whole genome shotgun (WGS) entry which is preliminary data.</text>
</comment>
<dbReference type="PROSITE" id="PS50046">
    <property type="entry name" value="PHYTOCHROME_2"/>
    <property type="match status" value="1"/>
</dbReference>
<dbReference type="Gene3D" id="3.30.450.40">
    <property type="match status" value="1"/>
</dbReference>
<dbReference type="PANTHER" id="PTHR42878:SF7">
    <property type="entry name" value="SENSOR HISTIDINE KINASE GLRK"/>
    <property type="match status" value="1"/>
</dbReference>
<feature type="domain" description="Histidine kinase" evidence="16">
    <location>
        <begin position="519"/>
        <end position="732"/>
    </location>
</feature>
<evidence type="ECO:0000256" key="10">
    <source>
        <dbReference type="ARBA" id="ARBA00022840"/>
    </source>
</evidence>
<dbReference type="CDD" id="cd00082">
    <property type="entry name" value="HisKA"/>
    <property type="match status" value="1"/>
</dbReference>
<dbReference type="InterPro" id="IPR003661">
    <property type="entry name" value="HisK_dim/P_dom"/>
</dbReference>
<evidence type="ECO:0000256" key="11">
    <source>
        <dbReference type="ARBA" id="ARBA00022991"/>
    </source>
</evidence>
<dbReference type="SUPFAM" id="SSF55781">
    <property type="entry name" value="GAF domain-like"/>
    <property type="match status" value="2"/>
</dbReference>
<dbReference type="AlphaFoldDB" id="A0A8H9G407"/>
<dbReference type="InterPro" id="IPR003594">
    <property type="entry name" value="HATPase_dom"/>
</dbReference>
<dbReference type="SUPFAM" id="SSF47384">
    <property type="entry name" value="Homodimeric domain of signal transducing histidine kinase"/>
    <property type="match status" value="1"/>
</dbReference>
<dbReference type="SUPFAM" id="SSF55874">
    <property type="entry name" value="ATPase domain of HSP90 chaperone/DNA topoisomerase II/histidine kinase"/>
    <property type="match status" value="1"/>
</dbReference>
<dbReference type="InterPro" id="IPR013515">
    <property type="entry name" value="Phytochrome_cen-reg"/>
</dbReference>
<dbReference type="InterPro" id="IPR035965">
    <property type="entry name" value="PAS-like_dom_sf"/>
</dbReference>
<dbReference type="Gene3D" id="3.30.565.10">
    <property type="entry name" value="Histidine kinase-like ATPase, C-terminal domain"/>
    <property type="match status" value="1"/>
</dbReference>
<evidence type="ECO:0000256" key="4">
    <source>
        <dbReference type="ARBA" id="ARBA00022543"/>
    </source>
</evidence>
<dbReference type="Gene3D" id="3.30.450.20">
    <property type="entry name" value="PAS domain"/>
    <property type="match status" value="1"/>
</dbReference>
<dbReference type="PROSITE" id="PS50109">
    <property type="entry name" value="HIS_KIN"/>
    <property type="match status" value="1"/>
</dbReference>
<dbReference type="GO" id="GO:0009584">
    <property type="term" value="P:detection of visible light"/>
    <property type="evidence" value="ECO:0007669"/>
    <property type="project" value="InterPro"/>
</dbReference>
<keyword evidence="6" id="KW-0716">Sensory transduction</keyword>
<dbReference type="Pfam" id="PF00512">
    <property type="entry name" value="HisKA"/>
    <property type="match status" value="1"/>
</dbReference>
<dbReference type="Pfam" id="PF02518">
    <property type="entry name" value="HATPase_c"/>
    <property type="match status" value="1"/>
</dbReference>
<dbReference type="SMART" id="SM00387">
    <property type="entry name" value="HATPase_c"/>
    <property type="match status" value="1"/>
</dbReference>
<evidence type="ECO:0000256" key="7">
    <source>
        <dbReference type="ARBA" id="ARBA00022679"/>
    </source>
</evidence>
<proteinExistence type="inferred from homology"/>
<dbReference type="InterPro" id="IPR029016">
    <property type="entry name" value="GAF-like_dom_sf"/>
</dbReference>
<keyword evidence="8" id="KW-0547">Nucleotide-binding</keyword>
<dbReference type="GO" id="GO:0000156">
    <property type="term" value="F:phosphorelay response regulator activity"/>
    <property type="evidence" value="ECO:0007669"/>
    <property type="project" value="TreeGrafter"/>
</dbReference>
<dbReference type="PRINTS" id="PR00344">
    <property type="entry name" value="BCTRLSENSOR"/>
</dbReference>
<dbReference type="GO" id="GO:0006355">
    <property type="term" value="P:regulation of DNA-templated transcription"/>
    <property type="evidence" value="ECO:0007669"/>
    <property type="project" value="InterPro"/>
</dbReference>
<protein>
    <recommendedName>
        <fullName evidence="3">histidine kinase</fullName>
        <ecNumber evidence="3">2.7.13.3</ecNumber>
    </recommendedName>
</protein>
<keyword evidence="10" id="KW-0067">ATP-binding</keyword>
<dbReference type="CDD" id="cd00075">
    <property type="entry name" value="HATPase"/>
    <property type="match status" value="1"/>
</dbReference>
<keyword evidence="18" id="KW-1185">Reference proteome</keyword>
<keyword evidence="12" id="KW-0902">Two-component regulatory system</keyword>
<dbReference type="GO" id="GO:0007234">
    <property type="term" value="P:osmosensory signaling via phosphorelay pathway"/>
    <property type="evidence" value="ECO:0007669"/>
    <property type="project" value="TreeGrafter"/>
</dbReference>
<comment type="catalytic activity">
    <reaction evidence="1">
        <text>ATP + protein L-histidine = ADP + protein N-phospho-L-histidine.</text>
        <dbReference type="EC" id="2.7.13.3"/>
    </reaction>
</comment>
<dbReference type="InterPro" id="IPR013654">
    <property type="entry name" value="PAS_2"/>
</dbReference>
<feature type="coiled-coil region" evidence="14">
    <location>
        <begin position="492"/>
        <end position="519"/>
    </location>
</feature>
<evidence type="ECO:0000313" key="18">
    <source>
        <dbReference type="Proteomes" id="UP000614460"/>
    </source>
</evidence>
<gene>
    <name evidence="17" type="ORF">GCM10011516_31940</name>
</gene>
<dbReference type="InterPro" id="IPR036097">
    <property type="entry name" value="HisK_dim/P_sf"/>
</dbReference>
<keyword evidence="11" id="KW-0157">Chromophore</keyword>
<dbReference type="PANTHER" id="PTHR42878">
    <property type="entry name" value="TWO-COMPONENT HISTIDINE KINASE"/>
    <property type="match status" value="1"/>
</dbReference>
<evidence type="ECO:0000256" key="1">
    <source>
        <dbReference type="ARBA" id="ARBA00000085"/>
    </source>
</evidence>
<keyword evidence="14" id="KW-0175">Coiled coil</keyword>
<dbReference type="InterPro" id="IPR016132">
    <property type="entry name" value="Phyto_chromo_attachment"/>
</dbReference>
<dbReference type="EMBL" id="BMKM01000012">
    <property type="protein sequence ID" value="GGE31838.1"/>
    <property type="molecule type" value="Genomic_DNA"/>
</dbReference>
<dbReference type="Pfam" id="PF00360">
    <property type="entry name" value="PHY"/>
    <property type="match status" value="1"/>
</dbReference>
<evidence type="ECO:0000256" key="3">
    <source>
        <dbReference type="ARBA" id="ARBA00012438"/>
    </source>
</evidence>
<evidence type="ECO:0000256" key="8">
    <source>
        <dbReference type="ARBA" id="ARBA00022741"/>
    </source>
</evidence>
<dbReference type="InterPro" id="IPR050351">
    <property type="entry name" value="BphY/WalK/GraS-like"/>
</dbReference>